<evidence type="ECO:0000313" key="4">
    <source>
        <dbReference type="Proteomes" id="UP001499987"/>
    </source>
</evidence>
<dbReference type="InterPro" id="IPR000157">
    <property type="entry name" value="TIR_dom"/>
</dbReference>
<dbReference type="SUPFAM" id="SSF52200">
    <property type="entry name" value="Toll/Interleukin receptor TIR domain"/>
    <property type="match status" value="1"/>
</dbReference>
<evidence type="ECO:0000256" key="1">
    <source>
        <dbReference type="SAM" id="MobiDB-lite"/>
    </source>
</evidence>
<keyword evidence="4" id="KW-1185">Reference proteome</keyword>
<gene>
    <name evidence="3" type="ORF">GCM10009663_38610</name>
</gene>
<dbReference type="InterPro" id="IPR035897">
    <property type="entry name" value="Toll_tir_struct_dom_sf"/>
</dbReference>
<name>A0ABP4E3S9_9ACTN</name>
<comment type="caution">
    <text evidence="3">The sequence shown here is derived from an EMBL/GenBank/DDBJ whole genome shotgun (WGS) entry which is preliminary data.</text>
</comment>
<accession>A0ABP4E3S9</accession>
<dbReference type="RefSeq" id="WP_344624883.1">
    <property type="nucleotide sequence ID" value="NZ_BAAALD010000035.1"/>
</dbReference>
<reference evidence="4" key="1">
    <citation type="journal article" date="2019" name="Int. J. Syst. Evol. Microbiol.">
        <title>The Global Catalogue of Microorganisms (GCM) 10K type strain sequencing project: providing services to taxonomists for standard genome sequencing and annotation.</title>
        <authorList>
            <consortium name="The Broad Institute Genomics Platform"/>
            <consortium name="The Broad Institute Genome Sequencing Center for Infectious Disease"/>
            <person name="Wu L."/>
            <person name="Ma J."/>
        </authorList>
    </citation>
    <scope>NUCLEOTIDE SEQUENCE [LARGE SCALE GENOMIC DNA]</scope>
    <source>
        <strain evidence="4">JCM 13002</strain>
    </source>
</reference>
<evidence type="ECO:0000313" key="3">
    <source>
        <dbReference type="EMBL" id="GAA1091087.1"/>
    </source>
</evidence>
<dbReference type="Pfam" id="PF13676">
    <property type="entry name" value="TIR_2"/>
    <property type="match status" value="1"/>
</dbReference>
<sequence>MTTGAPRKADFFISYTRADSAWAEWTAKVLEDAGHTVVVQFLDFAVADNFVLAMERALAGSQRLVLLLSQAYMRSGFTAAEWSAVFRLDPDGRRRLLVPLLVEDFELDGLLGPRIHIPLHDVDEATARRRLLDGLQDPRATRNPDPPFPGRS</sequence>
<organism evidence="3 4">
    <name type="scientific">Kitasatospora arboriphila</name>
    <dbReference type="NCBI Taxonomy" id="258052"/>
    <lineage>
        <taxon>Bacteria</taxon>
        <taxon>Bacillati</taxon>
        <taxon>Actinomycetota</taxon>
        <taxon>Actinomycetes</taxon>
        <taxon>Kitasatosporales</taxon>
        <taxon>Streptomycetaceae</taxon>
        <taxon>Kitasatospora</taxon>
    </lineage>
</organism>
<feature type="domain" description="TIR" evidence="2">
    <location>
        <begin position="11"/>
        <end position="132"/>
    </location>
</feature>
<dbReference type="Gene3D" id="3.40.50.10140">
    <property type="entry name" value="Toll/interleukin-1 receptor homology (TIR) domain"/>
    <property type="match status" value="1"/>
</dbReference>
<evidence type="ECO:0000259" key="2">
    <source>
        <dbReference type="Pfam" id="PF13676"/>
    </source>
</evidence>
<protein>
    <recommendedName>
        <fullName evidence="2">TIR domain-containing protein</fullName>
    </recommendedName>
</protein>
<dbReference type="EMBL" id="BAAALD010000035">
    <property type="protein sequence ID" value="GAA1091087.1"/>
    <property type="molecule type" value="Genomic_DNA"/>
</dbReference>
<dbReference type="Proteomes" id="UP001499987">
    <property type="component" value="Unassembled WGS sequence"/>
</dbReference>
<feature type="region of interest" description="Disordered" evidence="1">
    <location>
        <begin position="133"/>
        <end position="152"/>
    </location>
</feature>
<proteinExistence type="predicted"/>